<dbReference type="Gene3D" id="3.30.70.1950">
    <property type="match status" value="1"/>
</dbReference>
<dbReference type="Proteomes" id="UP000264541">
    <property type="component" value="Unassembled WGS sequence"/>
</dbReference>
<dbReference type="PANTHER" id="PTHR39161:SF2">
    <property type="entry name" value="ADAPTER PROTEIN MECA 2"/>
    <property type="match status" value="1"/>
</dbReference>
<evidence type="ECO:0000313" key="4">
    <source>
        <dbReference type="Proteomes" id="UP000264541"/>
    </source>
</evidence>
<comment type="caution">
    <text evidence="3">The sequence shown here is derived from an EMBL/GenBank/DDBJ whole genome shotgun (WGS) entry which is preliminary data.</text>
</comment>
<dbReference type="PANTHER" id="PTHR39161">
    <property type="entry name" value="ADAPTER PROTEIN MECA"/>
    <property type="match status" value="1"/>
</dbReference>
<accession>A0A372LC95</accession>
<reference evidence="3 4" key="1">
    <citation type="submission" date="2018-08" db="EMBL/GenBank/DDBJ databases">
        <title>Bacillus chawlae sp. nov., Bacillus glennii sp. nov., and Bacillus saganii sp. nov. Isolated from the Vehicle Assembly Building at Kennedy Space Center where the Viking Spacecraft were Assembled.</title>
        <authorList>
            <person name="Seuylemezian A."/>
            <person name="Vaishampayan P."/>
        </authorList>
    </citation>
    <scope>NUCLEOTIDE SEQUENCE [LARGE SCALE GENOMIC DNA]</scope>
    <source>
        <strain evidence="3 4">V47-23a</strain>
    </source>
</reference>
<comment type="subunit">
    <text evidence="2">Homodimer.</text>
</comment>
<sequence length="193" mass="22067">MKLERLTTNKIKIFLTFDDLSDRGLTAEDIKGNSLKIHRFFHEMIEEACEEIGFEMTGTIGVEIFSLQAQGLIIIVSREEEDQFLNDEDEYLDLEVRVGEHPYTLYSFSTLEDVIQLSHCLKNINIDTGSLYAYEDIYYLLLEEIPVAVFDAVISLAAEYGSASTLTLPRLQEYGKKIIEQKAVGIITTYFSR</sequence>
<organism evidence="3 4">
    <name type="scientific">Peribacillus saganii</name>
    <dbReference type="NCBI Taxonomy" id="2303992"/>
    <lineage>
        <taxon>Bacteria</taxon>
        <taxon>Bacillati</taxon>
        <taxon>Bacillota</taxon>
        <taxon>Bacilli</taxon>
        <taxon>Bacillales</taxon>
        <taxon>Bacillaceae</taxon>
        <taxon>Peribacillus</taxon>
    </lineage>
</organism>
<dbReference type="EMBL" id="QVTE01000067">
    <property type="protein sequence ID" value="RFU63150.1"/>
    <property type="molecule type" value="Genomic_DNA"/>
</dbReference>
<evidence type="ECO:0000313" key="3">
    <source>
        <dbReference type="EMBL" id="RFU63150.1"/>
    </source>
</evidence>
<comment type="similarity">
    <text evidence="1">Belongs to the MecA family.</text>
</comment>
<dbReference type="InterPro" id="IPR008681">
    <property type="entry name" value="Neg-reg_MecA"/>
</dbReference>
<dbReference type="PIRSF" id="PIRSF029008">
    <property type="entry name" value="MecA"/>
    <property type="match status" value="1"/>
</dbReference>
<dbReference type="InterPro" id="IPR038471">
    <property type="entry name" value="MecA_C_sf"/>
</dbReference>
<name>A0A372LC95_9BACI</name>
<evidence type="ECO:0000256" key="2">
    <source>
        <dbReference type="ARBA" id="ARBA00011738"/>
    </source>
</evidence>
<evidence type="ECO:0000256" key="1">
    <source>
        <dbReference type="ARBA" id="ARBA00005397"/>
    </source>
</evidence>
<dbReference type="AlphaFoldDB" id="A0A372LC95"/>
<gene>
    <name evidence="3" type="ORF">D0469_20090</name>
</gene>
<proteinExistence type="inferred from homology"/>
<dbReference type="RefSeq" id="WP_117328496.1">
    <property type="nucleotide sequence ID" value="NZ_QVTE01000067.1"/>
</dbReference>
<keyword evidence="4" id="KW-1185">Reference proteome</keyword>
<dbReference type="OrthoDB" id="2085234at2"/>
<dbReference type="NCBIfam" id="NF002781">
    <property type="entry name" value="PRK02899.1"/>
    <property type="match status" value="1"/>
</dbReference>
<dbReference type="Pfam" id="PF05389">
    <property type="entry name" value="MecA"/>
    <property type="match status" value="1"/>
</dbReference>
<protein>
    <submittedName>
        <fullName evidence="3">Genetic competence negative regulator</fullName>
    </submittedName>
</protein>